<protein>
    <submittedName>
        <fullName evidence="1">23898_t:CDS:1</fullName>
    </submittedName>
</protein>
<proteinExistence type="predicted"/>
<evidence type="ECO:0000313" key="1">
    <source>
        <dbReference type="EMBL" id="CAG8793437.1"/>
    </source>
</evidence>
<comment type="caution">
    <text evidence="1">The sequence shown here is derived from an EMBL/GenBank/DDBJ whole genome shotgun (WGS) entry which is preliminary data.</text>
</comment>
<sequence length="234" mass="26453">MVSHISLLVVIIAIKNSPLCMQSLAKYKISKELSQTIKFKYFFTTNQSSHIFKNSDLVFISGKYVVENSEPCFIIAYSSIVDNKNPNREFDMTAISVYIPHCIYSVVINREPKEVKEFIHFGAETVEYNSVTDIDYLKTLAINIITSKSSSLTKANTPSIIDLIDDDIDSTVTQPKQQLKPSLTPVKNINANESNIEVIEDDKNLQDDVDELDEEVQPKKRVKSAKGNQKKKGR</sequence>
<name>A0ACA9RH23_9GLOM</name>
<dbReference type="Proteomes" id="UP000789920">
    <property type="component" value="Unassembled WGS sequence"/>
</dbReference>
<reference evidence="1" key="1">
    <citation type="submission" date="2021-06" db="EMBL/GenBank/DDBJ databases">
        <authorList>
            <person name="Kallberg Y."/>
            <person name="Tangrot J."/>
            <person name="Rosling A."/>
        </authorList>
    </citation>
    <scope>NUCLEOTIDE SEQUENCE</scope>
    <source>
        <strain evidence="1">MA461A</strain>
    </source>
</reference>
<keyword evidence="2" id="KW-1185">Reference proteome</keyword>
<organism evidence="1 2">
    <name type="scientific">Racocetra persica</name>
    <dbReference type="NCBI Taxonomy" id="160502"/>
    <lineage>
        <taxon>Eukaryota</taxon>
        <taxon>Fungi</taxon>
        <taxon>Fungi incertae sedis</taxon>
        <taxon>Mucoromycota</taxon>
        <taxon>Glomeromycotina</taxon>
        <taxon>Glomeromycetes</taxon>
        <taxon>Diversisporales</taxon>
        <taxon>Gigasporaceae</taxon>
        <taxon>Racocetra</taxon>
    </lineage>
</organism>
<accession>A0ACA9RH23</accession>
<gene>
    <name evidence="1" type="ORF">RPERSI_LOCUS19571</name>
</gene>
<dbReference type="EMBL" id="CAJVQC010053837">
    <property type="protein sequence ID" value="CAG8793437.1"/>
    <property type="molecule type" value="Genomic_DNA"/>
</dbReference>
<evidence type="ECO:0000313" key="2">
    <source>
        <dbReference type="Proteomes" id="UP000789920"/>
    </source>
</evidence>
<feature type="non-terminal residue" evidence="1">
    <location>
        <position position="234"/>
    </location>
</feature>